<protein>
    <submittedName>
        <fullName evidence="2">Uncharacterized protein</fullName>
    </submittedName>
</protein>
<feature type="chain" id="PRO_5035264562" evidence="1">
    <location>
        <begin position="16"/>
        <end position="85"/>
    </location>
</feature>
<sequence length="85" mass="9193">MAVNIISVLVHLVSTRIMGGDLGLCWGRYRVRPQLLIGWTPFSAVDLLPCILPDALLSQLQAACFLAALSAFCHVSSPWGSFGHL</sequence>
<comment type="caution">
    <text evidence="2">The sequence shown here is derived from an EMBL/GenBank/DDBJ whole genome shotgun (WGS) entry which is preliminary data.</text>
</comment>
<keyword evidence="1" id="KW-0732">Signal</keyword>
<evidence type="ECO:0000313" key="2">
    <source>
        <dbReference type="EMBL" id="KAG9460334.1"/>
    </source>
</evidence>
<feature type="signal peptide" evidence="1">
    <location>
        <begin position="1"/>
        <end position="15"/>
    </location>
</feature>
<reference evidence="2" key="1">
    <citation type="thesis" date="2020" institute="ProQuest LLC" country="789 East Eisenhower Parkway, Ann Arbor, MI, USA">
        <title>Comparative Genomics and Chromosome Evolution.</title>
        <authorList>
            <person name="Mudd A.B."/>
        </authorList>
    </citation>
    <scope>NUCLEOTIDE SEQUENCE</scope>
    <source>
        <strain evidence="2">HN-11 Male</strain>
        <tissue evidence="2">Kidney and liver</tissue>
    </source>
</reference>
<accession>A0A8J6AZN2</accession>
<evidence type="ECO:0000313" key="3">
    <source>
        <dbReference type="Proteomes" id="UP000770717"/>
    </source>
</evidence>
<dbReference type="AlphaFoldDB" id="A0A8J6AZN2"/>
<proteinExistence type="predicted"/>
<gene>
    <name evidence="2" type="ORF">GDO78_022522</name>
</gene>
<evidence type="ECO:0000256" key="1">
    <source>
        <dbReference type="SAM" id="SignalP"/>
    </source>
</evidence>
<dbReference type="Proteomes" id="UP000770717">
    <property type="component" value="Unassembled WGS sequence"/>
</dbReference>
<keyword evidence="3" id="KW-1185">Reference proteome</keyword>
<name>A0A8J6AZN2_ELECQ</name>
<dbReference type="EMBL" id="WNTK01082212">
    <property type="protein sequence ID" value="KAG9460334.1"/>
    <property type="molecule type" value="Genomic_DNA"/>
</dbReference>
<organism evidence="2 3">
    <name type="scientific">Eleutherodactylus coqui</name>
    <name type="common">Puerto Rican coqui</name>
    <dbReference type="NCBI Taxonomy" id="57060"/>
    <lineage>
        <taxon>Eukaryota</taxon>
        <taxon>Metazoa</taxon>
        <taxon>Chordata</taxon>
        <taxon>Craniata</taxon>
        <taxon>Vertebrata</taxon>
        <taxon>Euteleostomi</taxon>
        <taxon>Amphibia</taxon>
        <taxon>Batrachia</taxon>
        <taxon>Anura</taxon>
        <taxon>Neobatrachia</taxon>
        <taxon>Hyloidea</taxon>
        <taxon>Eleutherodactylidae</taxon>
        <taxon>Eleutherodactylinae</taxon>
        <taxon>Eleutherodactylus</taxon>
        <taxon>Eleutherodactylus</taxon>
    </lineage>
</organism>